<sequence length="1077" mass="119891">MTLTLGSITTIVISSPEIAKEALQKKDQAFSSQTIPDTSRAFDHDKVSMVWLPALAPWRNPRKPSATQIFAPQQLDATQALRRKKVQELLDHVNQCCNSGEAVDIGRAIFVTVLNAISNTFFSFVLAQYSSNLSLEFQDLICGVMEGLGKPNVADYFPAHPQGARRRMMIYFEKLMGILDGIINERVQLRASSEGSKARMIYFEKLMGILDGIINERVQLRASSEGSKASNDVLDSFLNLAEEDNSEISHEKFKHLLLDLFIAGIDTTSITVEWAMAELLNNPEKMAKIRDEVEQVLGKDELGQELDISKFPFLQAVVKETFRLHPPAPFLVPHKAETDVELCGFTVPKNAQILVNVWAMGRDSSIWTNPNLFMPERFLEQDNIDFKGQDFELIPFGAGRRICPGLPLASRMVHLMLACLVHDFNWKLADEMKPKDMDMSETFGISLHNANPIRALIGLFLLEHRARAFISPTALCVSIFAFNEEASLQAAGATCRHATGWFAENGLGPPPIEGFVSPDSVLHRLSVELYSVIYPSINTWEAIRGRMAANEAEWPLPLSEELPEGLSDESVRGMTREVSSEAVPSTSGSRQLPRVDRTWKAMSFFSKIRQEDIDRIRCRYQIPDVVVLRIPDPDERACCPKYEGDVAFYEANLRAGLRFPIQPFVRELLDFLSLAPGQVNPNGWRTIISCMVMWRVNSNGEEDLTVDEFLFWSSKDYLRPTESGRTGTSLYAATIGRGCHKKTLGTSSESVGLGGHPRRLERIWKILNIEDRRYNIFIESDLLATFSLGPVPSSSVKALVKANKKRIDTMKLNKSRLKQLAQSGEVAAAPVSLKRKKPDEGSSKQAEEAPSRPSVPTVAPLIIPTAIPSVQKAPTVIMVDSDLTPPSDPSASTINQSPHVAMDRAKGAISSRDMDEYAVAHTKDLSYLMVHSLMRGLTEAMVMGRRCASVDEDLAALRAKSMADEAEMKNAKRAIMELTRDRKEALAEAENLKKELKAREDDVKAAVDAKDKAEADFKHLVGQIEGAKKAAVSDFRASEAFEDINTRYFLSGFRGFQETGRPTLPWSGLLRSSAVRR</sequence>
<feature type="region of interest" description="Disordered" evidence="7">
    <location>
        <begin position="821"/>
        <end position="857"/>
    </location>
</feature>
<dbReference type="PRINTS" id="PR00385">
    <property type="entry name" value="P450"/>
</dbReference>
<dbReference type="AlphaFoldDB" id="A0A2N9GJL7"/>
<evidence type="ECO:0000259" key="8">
    <source>
        <dbReference type="Pfam" id="PF04195"/>
    </source>
</evidence>
<keyword evidence="6" id="KW-0175">Coiled coil</keyword>
<evidence type="ECO:0000256" key="4">
    <source>
        <dbReference type="ARBA" id="ARBA00023004"/>
    </source>
</evidence>
<evidence type="ECO:0000256" key="7">
    <source>
        <dbReference type="SAM" id="MobiDB-lite"/>
    </source>
</evidence>
<evidence type="ECO:0000256" key="3">
    <source>
        <dbReference type="ARBA" id="ARBA00023002"/>
    </source>
</evidence>
<dbReference type="InterPro" id="IPR017972">
    <property type="entry name" value="Cyt_P450_CS"/>
</dbReference>
<dbReference type="SUPFAM" id="SSF48264">
    <property type="entry name" value="Cytochrome P450"/>
    <property type="match status" value="1"/>
</dbReference>
<keyword evidence="5" id="KW-0349">Heme</keyword>
<dbReference type="GO" id="GO:0005506">
    <property type="term" value="F:iron ion binding"/>
    <property type="evidence" value="ECO:0007669"/>
    <property type="project" value="InterPro"/>
</dbReference>
<dbReference type="InterPro" id="IPR036396">
    <property type="entry name" value="Cyt_P450_sf"/>
</dbReference>
<feature type="compositionally biased region" description="Basic and acidic residues" evidence="7">
    <location>
        <begin position="837"/>
        <end position="850"/>
    </location>
</feature>
<name>A0A2N9GJL7_FAGSY</name>
<dbReference type="CDD" id="cd11073">
    <property type="entry name" value="CYP76-like"/>
    <property type="match status" value="1"/>
</dbReference>
<feature type="coiled-coil region" evidence="6">
    <location>
        <begin position="954"/>
        <end position="1009"/>
    </location>
</feature>
<keyword evidence="3" id="KW-0560">Oxidoreductase</keyword>
<dbReference type="InterPro" id="IPR001128">
    <property type="entry name" value="Cyt_P450"/>
</dbReference>
<reference evidence="9" key="1">
    <citation type="submission" date="2018-02" db="EMBL/GenBank/DDBJ databases">
        <authorList>
            <person name="Cohen D.B."/>
            <person name="Kent A.D."/>
        </authorList>
    </citation>
    <scope>NUCLEOTIDE SEQUENCE</scope>
</reference>
<dbReference type="Pfam" id="PF04195">
    <property type="entry name" value="Transposase_28"/>
    <property type="match status" value="1"/>
</dbReference>
<keyword evidence="2 5" id="KW-0479">Metal-binding</keyword>
<evidence type="ECO:0000256" key="6">
    <source>
        <dbReference type="SAM" id="Coils"/>
    </source>
</evidence>
<protein>
    <recommendedName>
        <fullName evidence="8">Transposase (putative) gypsy type domain-containing protein</fullName>
    </recommendedName>
</protein>
<evidence type="ECO:0000256" key="1">
    <source>
        <dbReference type="ARBA" id="ARBA00010617"/>
    </source>
</evidence>
<dbReference type="PANTHER" id="PTHR47950">
    <property type="entry name" value="CYTOCHROME P450, FAMILY 76, SUBFAMILY C, POLYPEPTIDE 5-RELATED"/>
    <property type="match status" value="1"/>
</dbReference>
<evidence type="ECO:0000313" key="9">
    <source>
        <dbReference type="EMBL" id="SPC99600.1"/>
    </source>
</evidence>
<evidence type="ECO:0000256" key="2">
    <source>
        <dbReference type="ARBA" id="ARBA00022723"/>
    </source>
</evidence>
<dbReference type="PROSITE" id="PS00086">
    <property type="entry name" value="CYTOCHROME_P450"/>
    <property type="match status" value="1"/>
</dbReference>
<comment type="cofactor">
    <cofactor evidence="5">
        <name>heme</name>
        <dbReference type="ChEBI" id="CHEBI:30413"/>
    </cofactor>
</comment>
<dbReference type="GO" id="GO:0020037">
    <property type="term" value="F:heme binding"/>
    <property type="evidence" value="ECO:0007669"/>
    <property type="project" value="InterPro"/>
</dbReference>
<dbReference type="EMBL" id="OIVN01001993">
    <property type="protein sequence ID" value="SPC99600.1"/>
    <property type="molecule type" value="Genomic_DNA"/>
</dbReference>
<dbReference type="FunFam" id="1.10.630.10:FF:000007">
    <property type="entry name" value="Cytochrome P450 76C4"/>
    <property type="match status" value="1"/>
</dbReference>
<keyword evidence="4 5" id="KW-0408">Iron</keyword>
<dbReference type="Pfam" id="PF00067">
    <property type="entry name" value="p450"/>
    <property type="match status" value="1"/>
</dbReference>
<feature type="domain" description="Transposase (putative) gypsy type" evidence="8">
    <location>
        <begin position="649"/>
        <end position="688"/>
    </location>
</feature>
<evidence type="ECO:0000256" key="5">
    <source>
        <dbReference type="PIRSR" id="PIRSR602401-1"/>
    </source>
</evidence>
<proteinExistence type="inferred from homology"/>
<dbReference type="PRINTS" id="PR00463">
    <property type="entry name" value="EP450I"/>
</dbReference>
<dbReference type="GO" id="GO:0004497">
    <property type="term" value="F:monooxygenase activity"/>
    <property type="evidence" value="ECO:0007669"/>
    <property type="project" value="InterPro"/>
</dbReference>
<dbReference type="Gene3D" id="1.10.630.10">
    <property type="entry name" value="Cytochrome P450"/>
    <property type="match status" value="1"/>
</dbReference>
<dbReference type="InterPro" id="IPR002401">
    <property type="entry name" value="Cyt_P450_E_grp-I"/>
</dbReference>
<gene>
    <name evidence="9" type="ORF">FSB_LOCUS27482</name>
</gene>
<dbReference type="InterPro" id="IPR007321">
    <property type="entry name" value="Transposase_28"/>
</dbReference>
<dbReference type="PANTHER" id="PTHR47950:SF44">
    <property type="entry name" value="CYTOCHROME P450, FAMILY 76, SUBFAMILY C, POLYPEPTIDE 5-RELATED"/>
    <property type="match status" value="1"/>
</dbReference>
<organism evidence="9">
    <name type="scientific">Fagus sylvatica</name>
    <name type="common">Beechnut</name>
    <dbReference type="NCBI Taxonomy" id="28930"/>
    <lineage>
        <taxon>Eukaryota</taxon>
        <taxon>Viridiplantae</taxon>
        <taxon>Streptophyta</taxon>
        <taxon>Embryophyta</taxon>
        <taxon>Tracheophyta</taxon>
        <taxon>Spermatophyta</taxon>
        <taxon>Magnoliopsida</taxon>
        <taxon>eudicotyledons</taxon>
        <taxon>Gunneridae</taxon>
        <taxon>Pentapetalae</taxon>
        <taxon>rosids</taxon>
        <taxon>fabids</taxon>
        <taxon>Fagales</taxon>
        <taxon>Fagaceae</taxon>
        <taxon>Fagus</taxon>
    </lineage>
</organism>
<accession>A0A2N9GJL7</accession>
<feature type="binding site" description="axial binding residue" evidence="5">
    <location>
        <position position="403"/>
    </location>
    <ligand>
        <name>heme</name>
        <dbReference type="ChEBI" id="CHEBI:30413"/>
    </ligand>
    <ligandPart>
        <name>Fe</name>
        <dbReference type="ChEBI" id="CHEBI:18248"/>
    </ligandPart>
</feature>
<dbReference type="GO" id="GO:0016705">
    <property type="term" value="F:oxidoreductase activity, acting on paired donors, with incorporation or reduction of molecular oxygen"/>
    <property type="evidence" value="ECO:0007669"/>
    <property type="project" value="InterPro"/>
</dbReference>
<comment type="similarity">
    <text evidence="1">Belongs to the cytochrome P450 family.</text>
</comment>